<protein>
    <submittedName>
        <fullName evidence="2">Uncharacterized protein</fullName>
    </submittedName>
</protein>
<evidence type="ECO:0000256" key="1">
    <source>
        <dbReference type="SAM" id="MobiDB-lite"/>
    </source>
</evidence>
<name>A0A1R3G4Y5_COCAP</name>
<reference evidence="2 3" key="1">
    <citation type="submission" date="2013-09" db="EMBL/GenBank/DDBJ databases">
        <title>Corchorus capsularis genome sequencing.</title>
        <authorList>
            <person name="Alam M."/>
            <person name="Haque M.S."/>
            <person name="Islam M.S."/>
            <person name="Emdad E.M."/>
            <person name="Islam M.M."/>
            <person name="Ahmed B."/>
            <person name="Halim A."/>
            <person name="Hossen Q.M.M."/>
            <person name="Hossain M.Z."/>
            <person name="Ahmed R."/>
            <person name="Khan M.M."/>
            <person name="Islam R."/>
            <person name="Rashid M.M."/>
            <person name="Khan S.A."/>
            <person name="Rahman M.S."/>
            <person name="Alam M."/>
        </authorList>
    </citation>
    <scope>NUCLEOTIDE SEQUENCE [LARGE SCALE GENOMIC DNA]</scope>
    <source>
        <strain evidence="3">cv. CVL-1</strain>
        <tissue evidence="2">Whole seedling</tissue>
    </source>
</reference>
<evidence type="ECO:0000313" key="2">
    <source>
        <dbReference type="EMBL" id="OMO53116.1"/>
    </source>
</evidence>
<proteinExistence type="predicted"/>
<organism evidence="2 3">
    <name type="scientific">Corchorus capsularis</name>
    <name type="common">Jute</name>
    <dbReference type="NCBI Taxonomy" id="210143"/>
    <lineage>
        <taxon>Eukaryota</taxon>
        <taxon>Viridiplantae</taxon>
        <taxon>Streptophyta</taxon>
        <taxon>Embryophyta</taxon>
        <taxon>Tracheophyta</taxon>
        <taxon>Spermatophyta</taxon>
        <taxon>Magnoliopsida</taxon>
        <taxon>eudicotyledons</taxon>
        <taxon>Gunneridae</taxon>
        <taxon>Pentapetalae</taxon>
        <taxon>rosids</taxon>
        <taxon>malvids</taxon>
        <taxon>Malvales</taxon>
        <taxon>Malvaceae</taxon>
        <taxon>Grewioideae</taxon>
        <taxon>Apeibeae</taxon>
        <taxon>Corchorus</taxon>
    </lineage>
</organism>
<feature type="region of interest" description="Disordered" evidence="1">
    <location>
        <begin position="1"/>
        <end position="24"/>
    </location>
</feature>
<dbReference type="EMBL" id="AWWV01015302">
    <property type="protein sequence ID" value="OMO53116.1"/>
    <property type="molecule type" value="Genomic_DNA"/>
</dbReference>
<accession>A0A1R3G4Y5</accession>
<dbReference type="Gramene" id="OMO53116">
    <property type="protein sequence ID" value="OMO53116"/>
    <property type="gene ID" value="CCACVL1_28871"/>
</dbReference>
<feature type="compositionally biased region" description="Gly residues" evidence="1">
    <location>
        <begin position="1"/>
        <end position="11"/>
    </location>
</feature>
<evidence type="ECO:0000313" key="3">
    <source>
        <dbReference type="Proteomes" id="UP000188268"/>
    </source>
</evidence>
<dbReference type="Proteomes" id="UP000188268">
    <property type="component" value="Unassembled WGS sequence"/>
</dbReference>
<comment type="caution">
    <text evidence="2">The sequence shown here is derived from an EMBL/GenBank/DDBJ whole genome shotgun (WGS) entry which is preliminary data.</text>
</comment>
<dbReference type="AlphaFoldDB" id="A0A1R3G4Y5"/>
<sequence length="24" mass="2640">MGKCQGIGEGWRWGKTSFQPTATL</sequence>
<keyword evidence="3" id="KW-1185">Reference proteome</keyword>
<gene>
    <name evidence="2" type="ORF">CCACVL1_28871</name>
</gene>